<gene>
    <name evidence="2" type="ORF">SAPINGB_P004209</name>
</gene>
<feature type="region of interest" description="Disordered" evidence="1">
    <location>
        <begin position="326"/>
        <end position="348"/>
    </location>
</feature>
<dbReference type="RefSeq" id="XP_031854815.1">
    <property type="nucleotide sequence ID" value="XM_031998924.1"/>
</dbReference>
<protein>
    <submittedName>
        <fullName evidence="2">Uncharacterized protein</fullName>
    </submittedName>
</protein>
<dbReference type="EMBL" id="CABVLU010000003">
    <property type="protein sequence ID" value="VVT54703.1"/>
    <property type="molecule type" value="Genomic_DNA"/>
</dbReference>
<reference evidence="2 3" key="1">
    <citation type="submission" date="2019-09" db="EMBL/GenBank/DDBJ databases">
        <authorList>
            <person name="Brejova B."/>
        </authorList>
    </citation>
    <scope>NUCLEOTIDE SEQUENCE [LARGE SCALE GENOMIC DNA]</scope>
</reference>
<name>A0A5E8BTC3_9ASCO</name>
<evidence type="ECO:0000313" key="2">
    <source>
        <dbReference type="EMBL" id="VVT54703.1"/>
    </source>
</evidence>
<dbReference type="Proteomes" id="UP000398389">
    <property type="component" value="Unassembled WGS sequence"/>
</dbReference>
<dbReference type="AlphaFoldDB" id="A0A5E8BTC3"/>
<organism evidence="2 3">
    <name type="scientific">Magnusiomyces paraingens</name>
    <dbReference type="NCBI Taxonomy" id="2606893"/>
    <lineage>
        <taxon>Eukaryota</taxon>
        <taxon>Fungi</taxon>
        <taxon>Dikarya</taxon>
        <taxon>Ascomycota</taxon>
        <taxon>Saccharomycotina</taxon>
        <taxon>Dipodascomycetes</taxon>
        <taxon>Dipodascales</taxon>
        <taxon>Dipodascaceae</taxon>
        <taxon>Magnusiomyces</taxon>
    </lineage>
</organism>
<proteinExistence type="predicted"/>
<evidence type="ECO:0000313" key="3">
    <source>
        <dbReference type="Proteomes" id="UP000398389"/>
    </source>
</evidence>
<evidence type="ECO:0000256" key="1">
    <source>
        <dbReference type="SAM" id="MobiDB-lite"/>
    </source>
</evidence>
<feature type="region of interest" description="Disordered" evidence="1">
    <location>
        <begin position="1"/>
        <end position="20"/>
    </location>
</feature>
<dbReference type="GeneID" id="43583024"/>
<accession>A0A5E8BTC3</accession>
<feature type="region of interest" description="Disordered" evidence="1">
    <location>
        <begin position="210"/>
        <end position="237"/>
    </location>
</feature>
<keyword evidence="3" id="KW-1185">Reference proteome</keyword>
<sequence length="348" mass="36807">MEPRLASPPLDSTPVPTPLHSPLLPPVVGAAALSRVGPDSPNYVLHYAYDEGFENDLIEFVPASRSCSSESENSATHDFNVFNQVPIPPATNYDAFFSAVSTAGTKRRQSIDNGIKSGLFTTGVLKSPTGTEPTISSIGALTNSGGYTVAEKKPRRGSLARKLLSPVQEEATPGSNVVEVDPPHVHSPVPKSMPNIDLEAISRQADLVTKRGVSSPVKMGSPERPAGSSGSTETVLSPCMENTPRRMVILIDENTPATPTTPSALGSPMSPLANKYEEAPRQHAETFSLGSPALNIKIKSRSNSDGDIFFPRDLTSTVDESILKQHSNSLVSEGQVGTVPSGDGEAQK</sequence>